<keyword evidence="1" id="KW-0812">Transmembrane</keyword>
<keyword evidence="1" id="KW-0472">Membrane</keyword>
<dbReference type="RefSeq" id="WP_135525275.1">
    <property type="nucleotide sequence ID" value="NZ_SRLH01000002.1"/>
</dbReference>
<evidence type="ECO:0000256" key="1">
    <source>
        <dbReference type="SAM" id="Phobius"/>
    </source>
</evidence>
<dbReference type="Proteomes" id="UP000297407">
    <property type="component" value="Unassembled WGS sequence"/>
</dbReference>
<dbReference type="AlphaFoldDB" id="A0A4Z0L921"/>
<gene>
    <name evidence="2" type="ORF">E4635_03695</name>
</gene>
<accession>A0A4Z0L921</accession>
<protein>
    <submittedName>
        <fullName evidence="2">Uncharacterized protein</fullName>
    </submittedName>
</protein>
<comment type="caution">
    <text evidence="2">The sequence shown here is derived from an EMBL/GenBank/DDBJ whole genome shotgun (WGS) entry which is preliminary data.</text>
</comment>
<evidence type="ECO:0000313" key="3">
    <source>
        <dbReference type="Proteomes" id="UP000297407"/>
    </source>
</evidence>
<feature type="transmembrane region" description="Helical" evidence="1">
    <location>
        <begin position="28"/>
        <end position="46"/>
    </location>
</feature>
<keyword evidence="3" id="KW-1185">Reference proteome</keyword>
<reference evidence="2 3" key="1">
    <citation type="submission" date="2019-04" db="EMBL/GenBank/DDBJ databases">
        <title>Flavobacterium sp. strain DS2-A Genome sequencing and assembly.</title>
        <authorList>
            <person name="Kim I."/>
        </authorList>
    </citation>
    <scope>NUCLEOTIDE SEQUENCE [LARGE SCALE GENOMIC DNA]</scope>
    <source>
        <strain evidence="2 3">DS2-A</strain>
    </source>
</reference>
<sequence>MKEKLNIELYKEIYIEELKTKVNIDSQLSLPMNLIVILIGIGLFLFQKHYVNSHNNSLYMLLLTKSLFALFGGLVALSTMYLMKMYLNGFYKYQYLPISTDLQKTEGEFVKSNKDQAKMLKKKTVSNTQINFDAYLRDCYIITSSNNRIVNDERMKTMYLSKLYLMISILLIALIGFLVIQK</sequence>
<evidence type="ECO:0000313" key="2">
    <source>
        <dbReference type="EMBL" id="TGD58965.1"/>
    </source>
</evidence>
<dbReference type="OrthoDB" id="9981426at2"/>
<feature type="transmembrane region" description="Helical" evidence="1">
    <location>
        <begin position="58"/>
        <end position="83"/>
    </location>
</feature>
<dbReference type="EMBL" id="SRLH01000002">
    <property type="protein sequence ID" value="TGD58965.1"/>
    <property type="molecule type" value="Genomic_DNA"/>
</dbReference>
<organism evidence="2 3">
    <name type="scientific">Flavobacterium humi</name>
    <dbReference type="NCBI Taxonomy" id="2562683"/>
    <lineage>
        <taxon>Bacteria</taxon>
        <taxon>Pseudomonadati</taxon>
        <taxon>Bacteroidota</taxon>
        <taxon>Flavobacteriia</taxon>
        <taxon>Flavobacteriales</taxon>
        <taxon>Flavobacteriaceae</taxon>
        <taxon>Flavobacterium</taxon>
    </lineage>
</organism>
<proteinExistence type="predicted"/>
<keyword evidence="1" id="KW-1133">Transmembrane helix</keyword>
<feature type="transmembrane region" description="Helical" evidence="1">
    <location>
        <begin position="163"/>
        <end position="180"/>
    </location>
</feature>
<name>A0A4Z0L921_9FLAO</name>